<sequence length="285" mass="31980">MQMAISTQRSISLRLQGTHDQSDVVINGILEKISCTSTDIRSHCSYGRLVLSRAENRLLRNEFAKMTLLLTSWELRSQPSGLELKVSRLKNTALGRVLRTTRYHIIHHPADVYCELCIGDEAEKLVMNEVSRLRVDEGKVEPDVPDVPDQLGVQRLAWYASIESHTSLKHEASDPQSLNLDDMRGSDDMVEWLKLLGHSIGDLSHLNVIHVAGTKGKGSTCAFIASLLKAHGDMTGDPQKIGLYTSPHMKDIRERIRINGEPISKDPFATRFFKVWDKLPSKTTT</sequence>
<dbReference type="GO" id="GO:0005524">
    <property type="term" value="F:ATP binding"/>
    <property type="evidence" value="ECO:0007669"/>
    <property type="project" value="UniProtKB-KW"/>
</dbReference>
<dbReference type="VEuPathDB" id="FungiDB:PADG_11122"/>
<dbReference type="PANTHER" id="PTHR11136">
    <property type="entry name" value="FOLYLPOLYGLUTAMATE SYNTHASE-RELATED"/>
    <property type="match status" value="1"/>
</dbReference>
<evidence type="ECO:0000256" key="2">
    <source>
        <dbReference type="ARBA" id="ARBA00022598"/>
    </source>
</evidence>
<dbReference type="InterPro" id="IPR018109">
    <property type="entry name" value="Folylpolyglutamate_synth_CS"/>
</dbReference>
<organism evidence="5 6">
    <name type="scientific">Paracoccidioides brasiliensis</name>
    <dbReference type="NCBI Taxonomy" id="121759"/>
    <lineage>
        <taxon>Eukaryota</taxon>
        <taxon>Fungi</taxon>
        <taxon>Dikarya</taxon>
        <taxon>Ascomycota</taxon>
        <taxon>Pezizomycotina</taxon>
        <taxon>Eurotiomycetes</taxon>
        <taxon>Eurotiomycetidae</taxon>
        <taxon>Onygenales</taxon>
        <taxon>Ajellomycetaceae</taxon>
        <taxon>Paracoccidioides</taxon>
    </lineage>
</organism>
<gene>
    <name evidence="5" type="ORF">ACO22_03422</name>
</gene>
<reference evidence="5 6" key="1">
    <citation type="submission" date="2016-06" db="EMBL/GenBank/DDBJ databases">
        <authorList>
            <person name="Kjaerup R.B."/>
            <person name="Dalgaard T.S."/>
            <person name="Juul-Madsen H.R."/>
        </authorList>
    </citation>
    <scope>NUCLEOTIDE SEQUENCE [LARGE SCALE GENOMIC DNA]</scope>
    <source>
        <strain evidence="5 6">Pb300</strain>
    </source>
</reference>
<evidence type="ECO:0000256" key="1">
    <source>
        <dbReference type="ARBA" id="ARBA00008276"/>
    </source>
</evidence>
<dbReference type="PANTHER" id="PTHR11136:SF5">
    <property type="entry name" value="FOLYLPOLYGLUTAMATE SYNTHASE, MITOCHONDRIAL"/>
    <property type="match status" value="1"/>
</dbReference>
<dbReference type="EMBL" id="LZYO01000116">
    <property type="protein sequence ID" value="ODH31994.1"/>
    <property type="molecule type" value="Genomic_DNA"/>
</dbReference>
<dbReference type="OrthoDB" id="5212574at2759"/>
<dbReference type="GO" id="GO:0004326">
    <property type="term" value="F:tetrahydrofolylpolyglutamate synthase activity"/>
    <property type="evidence" value="ECO:0007669"/>
    <property type="project" value="InterPro"/>
</dbReference>
<accession>A0A1D2JFZ4</accession>
<dbReference type="GO" id="GO:0005829">
    <property type="term" value="C:cytosol"/>
    <property type="evidence" value="ECO:0007669"/>
    <property type="project" value="TreeGrafter"/>
</dbReference>
<evidence type="ECO:0000313" key="5">
    <source>
        <dbReference type="EMBL" id="ODH31994.1"/>
    </source>
</evidence>
<dbReference type="GO" id="GO:0005739">
    <property type="term" value="C:mitochondrion"/>
    <property type="evidence" value="ECO:0007669"/>
    <property type="project" value="TreeGrafter"/>
</dbReference>
<comment type="caution">
    <text evidence="5">The sequence shown here is derived from an EMBL/GenBank/DDBJ whole genome shotgun (WGS) entry which is preliminary data.</text>
</comment>
<dbReference type="InterPro" id="IPR036565">
    <property type="entry name" value="Mur-like_cat_sf"/>
</dbReference>
<dbReference type="Gene3D" id="3.40.1190.10">
    <property type="entry name" value="Mur-like, catalytic domain"/>
    <property type="match status" value="1"/>
</dbReference>
<dbReference type="Proteomes" id="UP000242814">
    <property type="component" value="Unassembled WGS sequence"/>
</dbReference>
<proteinExistence type="inferred from homology"/>
<evidence type="ECO:0000313" key="6">
    <source>
        <dbReference type="Proteomes" id="UP000242814"/>
    </source>
</evidence>
<name>A0A1D2JFZ4_PARBR</name>
<keyword evidence="3" id="KW-0547">Nucleotide-binding</keyword>
<dbReference type="SUPFAM" id="SSF53623">
    <property type="entry name" value="MurD-like peptide ligases, catalytic domain"/>
    <property type="match status" value="1"/>
</dbReference>
<dbReference type="PROSITE" id="PS01011">
    <property type="entry name" value="FOLYLPOLYGLU_SYNT_1"/>
    <property type="match status" value="1"/>
</dbReference>
<evidence type="ECO:0000256" key="3">
    <source>
        <dbReference type="ARBA" id="ARBA00022741"/>
    </source>
</evidence>
<keyword evidence="4" id="KW-0067">ATP-binding</keyword>
<dbReference type="AlphaFoldDB" id="A0A1D2JFZ4"/>
<comment type="similarity">
    <text evidence="1">Belongs to the folylpolyglutamate synthase family.</text>
</comment>
<protein>
    <submittedName>
        <fullName evidence="5">Uncharacterized protein</fullName>
    </submittedName>
</protein>
<dbReference type="InterPro" id="IPR001645">
    <property type="entry name" value="Folylpolyglutamate_synth"/>
</dbReference>
<evidence type="ECO:0000256" key="4">
    <source>
        <dbReference type="ARBA" id="ARBA00022840"/>
    </source>
</evidence>
<dbReference type="VEuPathDB" id="FungiDB:PABG_02186"/>
<keyword evidence="2" id="KW-0436">Ligase</keyword>